<reference evidence="1 2" key="1">
    <citation type="journal article" date="2020" name="Nature">
        <title>Six reference-quality genomes reveal evolution of bat adaptations.</title>
        <authorList>
            <person name="Jebb D."/>
            <person name="Huang Z."/>
            <person name="Pippel M."/>
            <person name="Hughes G.M."/>
            <person name="Lavrichenko K."/>
            <person name="Devanna P."/>
            <person name="Winkler S."/>
            <person name="Jermiin L.S."/>
            <person name="Skirmuntt E.C."/>
            <person name="Katzourakis A."/>
            <person name="Burkitt-Gray L."/>
            <person name="Ray D.A."/>
            <person name="Sullivan K.A.M."/>
            <person name="Roscito J.G."/>
            <person name="Kirilenko B.M."/>
            <person name="Davalos L.M."/>
            <person name="Corthals A.P."/>
            <person name="Power M.L."/>
            <person name="Jones G."/>
            <person name="Ransome R.D."/>
            <person name="Dechmann D.K.N."/>
            <person name="Locatelli A.G."/>
            <person name="Puechmaille S.J."/>
            <person name="Fedrigo O."/>
            <person name="Jarvis E.D."/>
            <person name="Hiller M."/>
            <person name="Vernes S.C."/>
            <person name="Myers E.W."/>
            <person name="Teeling E.C."/>
        </authorList>
    </citation>
    <scope>NUCLEOTIDE SEQUENCE [LARGE SCALE GENOMIC DNA]</scope>
    <source>
        <strain evidence="1">Bat1K_MPI-CBG_1</strain>
    </source>
</reference>
<organism evidence="1 2">
    <name type="scientific">Phyllostomus discolor</name>
    <name type="common">pale spear-nosed bat</name>
    <dbReference type="NCBI Taxonomy" id="89673"/>
    <lineage>
        <taxon>Eukaryota</taxon>
        <taxon>Metazoa</taxon>
        <taxon>Chordata</taxon>
        <taxon>Craniata</taxon>
        <taxon>Vertebrata</taxon>
        <taxon>Euteleostomi</taxon>
        <taxon>Mammalia</taxon>
        <taxon>Eutheria</taxon>
        <taxon>Laurasiatheria</taxon>
        <taxon>Chiroptera</taxon>
        <taxon>Yangochiroptera</taxon>
        <taxon>Phyllostomidae</taxon>
        <taxon>Phyllostominae</taxon>
        <taxon>Phyllostomus</taxon>
    </lineage>
</organism>
<sequence>MFGLRPRSGLCFESRSQLIFLSKEQRGSNLMRVHTFKVDPVELTTCLAMPLEMPGHCSSSAFFWKQVTRATWGAMHMPVWGAAVVRVRDVMGVVTSLRDVRSTRRPDASTTRTFAGLRVYGTGFQQSCYTDRVVAGSPQVQAGLSLQGCSQCGGTMGWARAFGEPWTLHAFQS</sequence>
<protein>
    <submittedName>
        <fullName evidence="1">Uncharacterized protein</fullName>
    </submittedName>
</protein>
<dbReference type="AlphaFoldDB" id="A0A833Z1E3"/>
<dbReference type="Proteomes" id="UP000664940">
    <property type="component" value="Unassembled WGS sequence"/>
</dbReference>
<accession>A0A833Z1E3</accession>
<dbReference type="EMBL" id="JABVXQ010000010">
    <property type="protein sequence ID" value="KAF6088323.1"/>
    <property type="molecule type" value="Genomic_DNA"/>
</dbReference>
<gene>
    <name evidence="1" type="ORF">HJG60_008175</name>
</gene>
<evidence type="ECO:0000313" key="1">
    <source>
        <dbReference type="EMBL" id="KAF6088323.1"/>
    </source>
</evidence>
<name>A0A833Z1E3_9CHIR</name>
<proteinExistence type="predicted"/>
<comment type="caution">
    <text evidence="1">The sequence shown here is derived from an EMBL/GenBank/DDBJ whole genome shotgun (WGS) entry which is preliminary data.</text>
</comment>
<evidence type="ECO:0000313" key="2">
    <source>
        <dbReference type="Proteomes" id="UP000664940"/>
    </source>
</evidence>